<feature type="domain" description="RBD" evidence="2">
    <location>
        <begin position="247"/>
        <end position="317"/>
    </location>
</feature>
<feature type="compositionally biased region" description="Polar residues" evidence="1">
    <location>
        <begin position="171"/>
        <end position="180"/>
    </location>
</feature>
<feature type="region of interest" description="Disordered" evidence="1">
    <location>
        <begin position="201"/>
        <end position="236"/>
    </location>
</feature>
<evidence type="ECO:0000259" key="2">
    <source>
        <dbReference type="PROSITE" id="PS50898"/>
    </source>
</evidence>
<dbReference type="OrthoDB" id="196547at2759"/>
<reference evidence="3 4" key="1">
    <citation type="journal article" date="2015" name="Parasit. Vectors">
        <title>Draft genome of the scabies mite.</title>
        <authorList>
            <person name="Rider S.D.Jr."/>
            <person name="Morgan M.S."/>
            <person name="Arlian L.G."/>
        </authorList>
    </citation>
    <scope>NUCLEOTIDE SEQUENCE [LARGE SCALE GENOMIC DNA]</scope>
    <source>
        <strain evidence="3">Arlian Lab</strain>
    </source>
</reference>
<dbReference type="InterPro" id="IPR024066">
    <property type="entry name" value="RGS_subdom1/3"/>
</dbReference>
<dbReference type="InterPro" id="IPR046995">
    <property type="entry name" value="RGS10/12/14-like"/>
</dbReference>
<feature type="domain" description="RBD" evidence="2">
    <location>
        <begin position="318"/>
        <end position="388"/>
    </location>
</feature>
<dbReference type="AlphaFoldDB" id="A0A132AJZ2"/>
<evidence type="ECO:0000256" key="1">
    <source>
        <dbReference type="SAM" id="MobiDB-lite"/>
    </source>
</evidence>
<dbReference type="GO" id="GO:0005096">
    <property type="term" value="F:GTPase activator activity"/>
    <property type="evidence" value="ECO:0007669"/>
    <property type="project" value="InterPro"/>
</dbReference>
<dbReference type="Gene3D" id="3.10.20.90">
    <property type="entry name" value="Phosphatidylinositol 3-kinase Catalytic Subunit, Chain A, domain 1"/>
    <property type="match status" value="2"/>
</dbReference>
<dbReference type="GO" id="GO:0005886">
    <property type="term" value="C:plasma membrane"/>
    <property type="evidence" value="ECO:0007669"/>
    <property type="project" value="TreeGrafter"/>
</dbReference>
<dbReference type="PANTHER" id="PTHR45945:SF3">
    <property type="entry name" value="REGULATOR OF G-PROTEIN SIGNALING LOCO"/>
    <property type="match status" value="1"/>
</dbReference>
<feature type="compositionally biased region" description="Low complexity" evidence="1">
    <location>
        <begin position="207"/>
        <end position="224"/>
    </location>
</feature>
<accession>A0A132AJZ2</accession>
<dbReference type="VEuPathDB" id="VectorBase:SSCA008109"/>
<feature type="compositionally biased region" description="Polar residues" evidence="1">
    <location>
        <begin position="225"/>
        <end position="236"/>
    </location>
</feature>
<dbReference type="InterPro" id="IPR029071">
    <property type="entry name" value="Ubiquitin-like_domsf"/>
</dbReference>
<proteinExistence type="predicted"/>
<sequence length="700" mass="77906">MKFDSYVRFLKSEIYEKCLLLDLKGKTLPYEKDYVEDQDQDVLKQQKIIASKMSNAAAVKKRKSFIPWARIKSSINNKAASLSSMPASKELIGSRKQFMMRKLTNSITKIRSKSLDEHLTNHVCSKQLGSEPSSHSSSIDKNVLAQKSYHFCSSRSSLIPNSSDSIDSSDHTNVFQSSSDINRSVPDVGYIMTATSPPPYKTLIANSDPSSPLATSSLSTSSTSNQNRMKASSSSSFNHNCNRDNCHLLRIVFPDRSQTVIPPSPNETIDGLLTRLIEKRSLKYLAWDVFVTGSDKPLDPNTNANQLGCSELRVEQRVLFQIEFPSQDIIGVKARPNKLCCDVFKPLLLRYGYRPEHIVITVAETQQTVPSMSPVSLIDGQHILVSYRSDLEEWGWNVTRNNIPVALALSGKSFSEDNGKAQDVSKRNVLNSVNSLSISSIVSEKKLSKNCDNSVSIVEQRTSSLQSLPPNQSSSAPTVATYHNIDSSRDRIIIDDEIEKLNSSASTPGDDTQSDLFFQELIKTAHTVPSPAGDALTRTSYGVNIESQQFQEVAGQTQTYLTKPNRNSQPISASHSPTHRTLRDLQNHRHFKSYQPSPLSFEPVLIKKTEPSDPLLNAMKSSIANSSPSINIMEEQILSRPIVHRENLTIPSPQKPPLRRMKSDPPPPLPPKSGCIVSNPSQQRPMESKPLNENEDRRKD</sequence>
<dbReference type="PROSITE" id="PS50898">
    <property type="entry name" value="RBD"/>
    <property type="match status" value="2"/>
</dbReference>
<dbReference type="GO" id="GO:0007165">
    <property type="term" value="P:signal transduction"/>
    <property type="evidence" value="ECO:0007669"/>
    <property type="project" value="InterPro"/>
</dbReference>
<dbReference type="GO" id="GO:0008277">
    <property type="term" value="P:regulation of G protein-coupled receptor signaling pathway"/>
    <property type="evidence" value="ECO:0007669"/>
    <property type="project" value="TreeGrafter"/>
</dbReference>
<feature type="region of interest" description="Disordered" evidence="1">
    <location>
        <begin position="643"/>
        <end position="700"/>
    </location>
</feature>
<dbReference type="Proteomes" id="UP000616769">
    <property type="component" value="Unassembled WGS sequence"/>
</dbReference>
<gene>
    <name evidence="3" type="ORF">QR98_0099090</name>
</gene>
<feature type="compositionally biased region" description="Basic and acidic residues" evidence="1">
    <location>
        <begin position="686"/>
        <end position="700"/>
    </location>
</feature>
<dbReference type="GO" id="GO:0005737">
    <property type="term" value="C:cytoplasm"/>
    <property type="evidence" value="ECO:0007669"/>
    <property type="project" value="TreeGrafter"/>
</dbReference>
<feature type="compositionally biased region" description="Polar residues" evidence="1">
    <location>
        <begin position="676"/>
        <end position="685"/>
    </location>
</feature>
<feature type="region of interest" description="Disordered" evidence="1">
    <location>
        <begin position="160"/>
        <end position="180"/>
    </location>
</feature>
<dbReference type="PANTHER" id="PTHR45945">
    <property type="entry name" value="REGULATOR OF G-PROTEIN SIGNALING LOCO"/>
    <property type="match status" value="1"/>
</dbReference>
<evidence type="ECO:0000313" key="4">
    <source>
        <dbReference type="Proteomes" id="UP000616769"/>
    </source>
</evidence>
<protein>
    <submittedName>
        <fullName evidence="3">Regulator of G protein signaling-like protein 2</fullName>
    </submittedName>
</protein>
<comment type="caution">
    <text evidence="3">The sequence shown here is derived from an EMBL/GenBank/DDBJ whole genome shotgun (WGS) entry which is preliminary data.</text>
</comment>
<organism evidence="3 4">
    <name type="scientific">Sarcoptes scabiei</name>
    <name type="common">Itch mite</name>
    <name type="synonym">Acarus scabiei</name>
    <dbReference type="NCBI Taxonomy" id="52283"/>
    <lineage>
        <taxon>Eukaryota</taxon>
        <taxon>Metazoa</taxon>
        <taxon>Ecdysozoa</taxon>
        <taxon>Arthropoda</taxon>
        <taxon>Chelicerata</taxon>
        <taxon>Arachnida</taxon>
        <taxon>Acari</taxon>
        <taxon>Acariformes</taxon>
        <taxon>Sarcoptiformes</taxon>
        <taxon>Astigmata</taxon>
        <taxon>Psoroptidia</taxon>
        <taxon>Sarcoptoidea</taxon>
        <taxon>Sarcoptidae</taxon>
        <taxon>Sarcoptinae</taxon>
        <taxon>Sarcoptes</taxon>
    </lineage>
</organism>
<dbReference type="Gene3D" id="1.10.196.10">
    <property type="match status" value="1"/>
</dbReference>
<dbReference type="EMBL" id="JXLN01016952">
    <property type="protein sequence ID" value="KPM11338.1"/>
    <property type="molecule type" value="Genomic_DNA"/>
</dbReference>
<dbReference type="SUPFAM" id="SSF54236">
    <property type="entry name" value="Ubiquitin-like"/>
    <property type="match status" value="2"/>
</dbReference>
<name>A0A132AJZ2_SARSC</name>
<dbReference type="InterPro" id="IPR003116">
    <property type="entry name" value="RBD_dom"/>
</dbReference>
<dbReference type="SMART" id="SM00455">
    <property type="entry name" value="RBD"/>
    <property type="match status" value="2"/>
</dbReference>
<dbReference type="Pfam" id="PF02196">
    <property type="entry name" value="RBD"/>
    <property type="match status" value="1"/>
</dbReference>
<dbReference type="GO" id="GO:0005634">
    <property type="term" value="C:nucleus"/>
    <property type="evidence" value="ECO:0007669"/>
    <property type="project" value="TreeGrafter"/>
</dbReference>
<dbReference type="CDD" id="cd01817">
    <property type="entry name" value="RBD1_RGS12_like"/>
    <property type="match status" value="1"/>
</dbReference>
<dbReference type="CDD" id="cd17067">
    <property type="entry name" value="RBD2_RGS12_like"/>
    <property type="match status" value="1"/>
</dbReference>
<evidence type="ECO:0000313" key="3">
    <source>
        <dbReference type="EMBL" id="KPM11338.1"/>
    </source>
</evidence>